<evidence type="ECO:0000259" key="10">
    <source>
        <dbReference type="PROSITE" id="PS51758"/>
    </source>
</evidence>
<dbReference type="InterPro" id="IPR033122">
    <property type="entry name" value="LETM1-like_RBD"/>
</dbReference>
<reference evidence="11 12" key="1">
    <citation type="submission" date="2024-01" db="EMBL/GenBank/DDBJ databases">
        <title>Genome assemblies of Stephania.</title>
        <authorList>
            <person name="Yang L."/>
        </authorList>
    </citation>
    <scope>NUCLEOTIDE SEQUENCE [LARGE SCALE GENOMIC DNA]</scope>
    <source>
        <strain evidence="11">QJT</strain>
        <tissue evidence="11">Leaf</tissue>
    </source>
</reference>
<keyword evidence="12" id="KW-1185">Reference proteome</keyword>
<evidence type="ECO:0000256" key="2">
    <source>
        <dbReference type="ARBA" id="ARBA00022692"/>
    </source>
</evidence>
<evidence type="ECO:0008006" key="13">
    <source>
        <dbReference type="Google" id="ProtNLM"/>
    </source>
</evidence>
<organism evidence="11 12">
    <name type="scientific">Stephania japonica</name>
    <dbReference type="NCBI Taxonomy" id="461633"/>
    <lineage>
        <taxon>Eukaryota</taxon>
        <taxon>Viridiplantae</taxon>
        <taxon>Streptophyta</taxon>
        <taxon>Embryophyta</taxon>
        <taxon>Tracheophyta</taxon>
        <taxon>Spermatophyta</taxon>
        <taxon>Magnoliopsida</taxon>
        <taxon>Ranunculales</taxon>
        <taxon>Menispermaceae</taxon>
        <taxon>Menispermoideae</taxon>
        <taxon>Cissampelideae</taxon>
        <taxon>Stephania</taxon>
    </lineage>
</organism>
<dbReference type="Pfam" id="PF07766">
    <property type="entry name" value="LETM1_RBD"/>
    <property type="match status" value="2"/>
</dbReference>
<feature type="domain" description="EF-hand" evidence="9">
    <location>
        <begin position="321"/>
        <end position="356"/>
    </location>
</feature>
<dbReference type="GO" id="GO:0043022">
    <property type="term" value="F:ribosome binding"/>
    <property type="evidence" value="ECO:0007669"/>
    <property type="project" value="InterPro"/>
</dbReference>
<dbReference type="InterPro" id="IPR002048">
    <property type="entry name" value="EF_hand_dom"/>
</dbReference>
<proteinExistence type="predicted"/>
<keyword evidence="6 8" id="KW-0472">Membrane</keyword>
<feature type="transmembrane region" description="Helical" evidence="8">
    <location>
        <begin position="12"/>
        <end position="32"/>
    </location>
</feature>
<evidence type="ECO:0000256" key="5">
    <source>
        <dbReference type="ARBA" id="ARBA00023128"/>
    </source>
</evidence>
<evidence type="ECO:0000256" key="3">
    <source>
        <dbReference type="ARBA" id="ARBA00022792"/>
    </source>
</evidence>
<accession>A0AAP0F5B5</accession>
<keyword evidence="3" id="KW-0999">Mitochondrion inner membrane</keyword>
<evidence type="ECO:0000259" key="9">
    <source>
        <dbReference type="PROSITE" id="PS50222"/>
    </source>
</evidence>
<sequence>MKLFVSDYIRLWALVLGIGPSLRAVALMNRLVMKQSRRLHFIFADSLLSGRIGPRNCVIGRMSLSRRCGIIGWLGMELLWADLKIAFQACWWKKFFEEGREAADATADIFRLVPLAVFIIVPFMELLLPEALKRRIKLKKWQRKFKVRQVKNSRKQWKIWMDEFLNKVRMGARVCNDEILSFAKLFNNELTLDNISWIKNDDMMILAEGVESLSEPKLRQACRDRGLLGLRSVEEMRQQLRDWLDLSLKHSVPFSLLILSRKLRPEEIVINTMSSLPDEVVDTVDDFTHISYIHSNSLSAGEREEFLRLVNKEKLEKEIDDLDAKIGDSWRLLDRDYDGKLTSEEAAASAMYLKDTLGREGVQERISNLSKGTGK</sequence>
<comment type="subcellular location">
    <subcellularLocation>
        <location evidence="1">Mitochondrion inner membrane</location>
        <topology evidence="1">Single-pass membrane protein</topology>
    </subcellularLocation>
</comment>
<evidence type="ECO:0000256" key="4">
    <source>
        <dbReference type="ARBA" id="ARBA00022989"/>
    </source>
</evidence>
<comment type="caution">
    <text evidence="11">The sequence shown here is derived from an EMBL/GenBank/DDBJ whole genome shotgun (WGS) entry which is preliminary data.</text>
</comment>
<dbReference type="PROSITE" id="PS51758">
    <property type="entry name" value="LETM1_RBD"/>
    <property type="match status" value="1"/>
</dbReference>
<gene>
    <name evidence="11" type="ORF">Sjap_019082</name>
</gene>
<keyword evidence="2 8" id="KW-0812">Transmembrane</keyword>
<dbReference type="InterPro" id="IPR044202">
    <property type="entry name" value="LETM1/MDM38-like"/>
</dbReference>
<dbReference type="GO" id="GO:0030003">
    <property type="term" value="P:intracellular monoatomic cation homeostasis"/>
    <property type="evidence" value="ECO:0007669"/>
    <property type="project" value="TreeGrafter"/>
</dbReference>
<dbReference type="PANTHER" id="PTHR14009:SF1">
    <property type="entry name" value="MITOCHONDRIAL PROTON_CALCIUM EXCHANGER PROTEIN"/>
    <property type="match status" value="1"/>
</dbReference>
<keyword evidence="5 7" id="KW-0496">Mitochondrion</keyword>
<evidence type="ECO:0000256" key="1">
    <source>
        <dbReference type="ARBA" id="ARBA00004434"/>
    </source>
</evidence>
<evidence type="ECO:0000313" key="12">
    <source>
        <dbReference type="Proteomes" id="UP001417504"/>
    </source>
</evidence>
<dbReference type="PROSITE" id="PS50222">
    <property type="entry name" value="EF_HAND_2"/>
    <property type="match status" value="1"/>
</dbReference>
<dbReference type="GO" id="GO:0005743">
    <property type="term" value="C:mitochondrial inner membrane"/>
    <property type="evidence" value="ECO:0007669"/>
    <property type="project" value="UniProtKB-SubCell"/>
</dbReference>
<evidence type="ECO:0000256" key="7">
    <source>
        <dbReference type="PROSITE-ProRule" id="PRU01094"/>
    </source>
</evidence>
<dbReference type="Proteomes" id="UP001417504">
    <property type="component" value="Unassembled WGS sequence"/>
</dbReference>
<dbReference type="EMBL" id="JBBNAE010000008">
    <property type="protein sequence ID" value="KAK9101828.1"/>
    <property type="molecule type" value="Genomic_DNA"/>
</dbReference>
<name>A0AAP0F5B5_9MAGN</name>
<dbReference type="AlphaFoldDB" id="A0AAP0F5B5"/>
<evidence type="ECO:0000256" key="8">
    <source>
        <dbReference type="SAM" id="Phobius"/>
    </source>
</evidence>
<feature type="transmembrane region" description="Helical" evidence="8">
    <location>
        <begin position="70"/>
        <end position="89"/>
    </location>
</feature>
<keyword evidence="4 8" id="KW-1133">Transmembrane helix</keyword>
<dbReference type="GO" id="GO:0005509">
    <property type="term" value="F:calcium ion binding"/>
    <property type="evidence" value="ECO:0007669"/>
    <property type="project" value="InterPro"/>
</dbReference>
<dbReference type="PANTHER" id="PTHR14009">
    <property type="entry name" value="LEUCINE ZIPPER-EF-HAND CONTAINING TRANSMEMBRANE PROTEIN"/>
    <property type="match status" value="1"/>
</dbReference>
<protein>
    <recommendedName>
        <fullName evidence="13">Mitochondrial proton/calcium exchanger protein</fullName>
    </recommendedName>
</protein>
<feature type="domain" description="Letm1 RBD" evidence="10">
    <location>
        <begin position="111"/>
        <end position="289"/>
    </location>
</feature>
<feature type="transmembrane region" description="Helical" evidence="8">
    <location>
        <begin position="109"/>
        <end position="128"/>
    </location>
</feature>
<evidence type="ECO:0000313" key="11">
    <source>
        <dbReference type="EMBL" id="KAK9101828.1"/>
    </source>
</evidence>
<evidence type="ECO:0000256" key="6">
    <source>
        <dbReference type="ARBA" id="ARBA00023136"/>
    </source>
</evidence>